<dbReference type="EMBL" id="CP046996">
    <property type="protein sequence ID" value="QHA01439.1"/>
    <property type="molecule type" value="Genomic_DNA"/>
</dbReference>
<dbReference type="SMART" id="SM00471">
    <property type="entry name" value="HDc"/>
    <property type="match status" value="1"/>
</dbReference>
<dbReference type="Proteomes" id="UP000430508">
    <property type="component" value="Chromosome"/>
</dbReference>
<dbReference type="AlphaFoldDB" id="A0A857DM08"/>
<gene>
    <name evidence="2" type="ORF">GQ588_12715</name>
</gene>
<dbReference type="PROSITE" id="PS51832">
    <property type="entry name" value="HD_GYP"/>
    <property type="match status" value="1"/>
</dbReference>
<evidence type="ECO:0000313" key="3">
    <source>
        <dbReference type="Proteomes" id="UP000430508"/>
    </source>
</evidence>
<protein>
    <submittedName>
        <fullName evidence="2">HD domain-containing protein</fullName>
    </submittedName>
</protein>
<dbReference type="CDD" id="cd00077">
    <property type="entry name" value="HDc"/>
    <property type="match status" value="1"/>
</dbReference>
<accession>A0A857DM08</accession>
<organism evidence="2 3">
    <name type="scientific">Dehalobacter restrictus</name>
    <dbReference type="NCBI Taxonomy" id="55583"/>
    <lineage>
        <taxon>Bacteria</taxon>
        <taxon>Bacillati</taxon>
        <taxon>Bacillota</taxon>
        <taxon>Clostridia</taxon>
        <taxon>Eubacteriales</taxon>
        <taxon>Desulfitobacteriaceae</taxon>
        <taxon>Dehalobacter</taxon>
    </lineage>
</organism>
<evidence type="ECO:0000259" key="1">
    <source>
        <dbReference type="PROSITE" id="PS51832"/>
    </source>
</evidence>
<evidence type="ECO:0000313" key="2">
    <source>
        <dbReference type="EMBL" id="QHA01439.1"/>
    </source>
</evidence>
<dbReference type="SUPFAM" id="SSF109604">
    <property type="entry name" value="HD-domain/PDEase-like"/>
    <property type="match status" value="1"/>
</dbReference>
<reference evidence="2 3" key="1">
    <citation type="submission" date="2019-12" db="EMBL/GenBank/DDBJ databases">
        <title>Sequence classification of anaerobic respiratory reductive dehalogenases: First we see many, then we see few.</title>
        <authorList>
            <person name="Molenda O."/>
            <person name="Puentes Jacome L.A."/>
            <person name="Cao X."/>
            <person name="Nesbo C.L."/>
            <person name="Tang S."/>
            <person name="Morson N."/>
            <person name="Patron J."/>
            <person name="Lomheim L."/>
            <person name="Wishart D.S."/>
            <person name="Edwards E.A."/>
        </authorList>
    </citation>
    <scope>NUCLEOTIDE SEQUENCE [LARGE SCALE GENOMIC DNA]</scope>
    <source>
        <strain evidence="2 3">12DCA</strain>
    </source>
</reference>
<dbReference type="Pfam" id="PF13487">
    <property type="entry name" value="HD_5"/>
    <property type="match status" value="1"/>
</dbReference>
<dbReference type="Gene3D" id="1.10.3210.10">
    <property type="entry name" value="Hypothetical protein af1432"/>
    <property type="match status" value="1"/>
</dbReference>
<dbReference type="RefSeq" id="WP_019226795.1">
    <property type="nucleotide sequence ID" value="NZ_CP046996.1"/>
</dbReference>
<dbReference type="InterPro" id="IPR003607">
    <property type="entry name" value="HD/PDEase_dom"/>
</dbReference>
<dbReference type="InterPro" id="IPR037522">
    <property type="entry name" value="HD_GYP_dom"/>
</dbReference>
<dbReference type="PANTHER" id="PTHR43155">
    <property type="entry name" value="CYCLIC DI-GMP PHOSPHODIESTERASE PA4108-RELATED"/>
    <property type="match status" value="1"/>
</dbReference>
<proteinExistence type="predicted"/>
<sequence length="172" mass="19354">MNDPWDLNHQIRTQRLALQIARNLGIVKEEQLKPISIASRLHDIGKISIPSDILLKPGKLTDSEFAVIRMHPEIGWAAISRVNFPWPIAEIILEHHENMDGSGYPRGLKGQEIRFEAKIIRVADTIDAMASDRAYRAAQSKQEIISELNRGKGLIYCKEICEAAIAYLTAES</sequence>
<dbReference type="PANTHER" id="PTHR43155:SF2">
    <property type="entry name" value="CYCLIC DI-GMP PHOSPHODIESTERASE PA4108"/>
    <property type="match status" value="1"/>
</dbReference>
<name>A0A857DM08_9FIRM</name>
<feature type="domain" description="HD-GYP" evidence="1">
    <location>
        <begin position="1"/>
        <end position="172"/>
    </location>
</feature>